<feature type="binding site" evidence="9">
    <location>
        <position position="89"/>
    </location>
    <ligand>
        <name>Mg(2+)</name>
        <dbReference type="ChEBI" id="CHEBI:18420"/>
        <label>1</label>
    </ligand>
</feature>
<dbReference type="GO" id="GO:0008441">
    <property type="term" value="F:3'(2'),5'-bisphosphate nucleotidase activity"/>
    <property type="evidence" value="ECO:0007669"/>
    <property type="project" value="UniProtKB-UniRule"/>
</dbReference>
<evidence type="ECO:0000313" key="11">
    <source>
        <dbReference type="EMBL" id="PZD81152.1"/>
    </source>
</evidence>
<comment type="cofactor">
    <cofactor evidence="9 10">
        <name>Mg(2+)</name>
        <dbReference type="ChEBI" id="CHEBI:18420"/>
    </cofactor>
</comment>
<feature type="binding site" evidence="10">
    <location>
        <position position="87"/>
    </location>
    <ligand>
        <name>Mg(2+)</name>
        <dbReference type="ChEBI" id="CHEBI:18420"/>
        <label>1</label>
        <note>catalytic</note>
    </ligand>
</feature>
<comment type="catalytic activity">
    <reaction evidence="1 9">
        <text>adenosine 3',5'-bisphosphate + H2O = AMP + phosphate</text>
        <dbReference type="Rhea" id="RHEA:10040"/>
        <dbReference type="ChEBI" id="CHEBI:15377"/>
        <dbReference type="ChEBI" id="CHEBI:43474"/>
        <dbReference type="ChEBI" id="CHEBI:58343"/>
        <dbReference type="ChEBI" id="CHEBI:456215"/>
        <dbReference type="EC" id="3.1.3.7"/>
    </reaction>
</comment>
<evidence type="ECO:0000256" key="1">
    <source>
        <dbReference type="ARBA" id="ARBA00001625"/>
    </source>
</evidence>
<comment type="caution">
    <text evidence="11">The sequence shown here is derived from an EMBL/GenBank/DDBJ whole genome shotgun (WGS) entry which is preliminary data.</text>
</comment>
<dbReference type="Pfam" id="PF00459">
    <property type="entry name" value="Inositol_P"/>
    <property type="match status" value="1"/>
</dbReference>
<dbReference type="GO" id="GO:0000103">
    <property type="term" value="P:sulfate assimilation"/>
    <property type="evidence" value="ECO:0007669"/>
    <property type="project" value="TreeGrafter"/>
</dbReference>
<dbReference type="GO" id="GO:0005886">
    <property type="term" value="C:plasma membrane"/>
    <property type="evidence" value="ECO:0007669"/>
    <property type="project" value="UniProtKB-SubCell"/>
</dbReference>
<dbReference type="PROSITE" id="PS00629">
    <property type="entry name" value="IMP_1"/>
    <property type="match status" value="1"/>
</dbReference>
<evidence type="ECO:0000256" key="7">
    <source>
        <dbReference type="ARBA" id="ARBA00022842"/>
    </source>
</evidence>
<proteinExistence type="inferred from homology"/>
<feature type="binding site" evidence="9">
    <location>
        <position position="87"/>
    </location>
    <ligand>
        <name>Mg(2+)</name>
        <dbReference type="ChEBI" id="CHEBI:18420"/>
        <label>1</label>
    </ligand>
</feature>
<evidence type="ECO:0000256" key="8">
    <source>
        <dbReference type="ARBA" id="ARBA00023136"/>
    </source>
</evidence>
<dbReference type="GO" id="GO:0050427">
    <property type="term" value="P:3'-phosphoadenosine 5'-phosphosulfate metabolic process"/>
    <property type="evidence" value="ECO:0007669"/>
    <property type="project" value="TreeGrafter"/>
</dbReference>
<dbReference type="InterPro" id="IPR050725">
    <property type="entry name" value="CysQ/Inositol_MonoPase"/>
</dbReference>
<dbReference type="CDD" id="cd01638">
    <property type="entry name" value="CysQ"/>
    <property type="match status" value="1"/>
</dbReference>
<comment type="similarity">
    <text evidence="2 9">Belongs to the inositol monophosphatase superfamily. CysQ family.</text>
</comment>
<dbReference type="OrthoDB" id="9785695at2"/>
<keyword evidence="3 9" id="KW-1003">Cell membrane</keyword>
<evidence type="ECO:0000256" key="4">
    <source>
        <dbReference type="ARBA" id="ARBA00022519"/>
    </source>
</evidence>
<feature type="binding site" evidence="9">
    <location>
        <position position="219"/>
    </location>
    <ligand>
        <name>Mg(2+)</name>
        <dbReference type="ChEBI" id="CHEBI:18420"/>
        <label>2</label>
    </ligand>
</feature>
<feature type="binding site" evidence="9">
    <location>
        <position position="87"/>
    </location>
    <ligand>
        <name>Mg(2+)</name>
        <dbReference type="ChEBI" id="CHEBI:18420"/>
        <label>2</label>
    </ligand>
</feature>
<dbReference type="Proteomes" id="UP000248886">
    <property type="component" value="Unassembled WGS sequence"/>
</dbReference>
<dbReference type="PANTHER" id="PTHR43028">
    <property type="entry name" value="3'(2'),5'-BISPHOSPHATE NUCLEOTIDASE 1"/>
    <property type="match status" value="1"/>
</dbReference>
<feature type="binding site" evidence="9">
    <location>
        <position position="67"/>
    </location>
    <ligand>
        <name>substrate</name>
    </ligand>
</feature>
<evidence type="ECO:0000256" key="9">
    <source>
        <dbReference type="HAMAP-Rule" id="MF_02095"/>
    </source>
</evidence>
<feature type="binding site" evidence="9">
    <location>
        <position position="67"/>
    </location>
    <ligand>
        <name>Mg(2+)</name>
        <dbReference type="ChEBI" id="CHEBI:18420"/>
        <label>1</label>
    </ligand>
</feature>
<reference evidence="11 12" key="1">
    <citation type="submission" date="2018-06" db="EMBL/GenBank/DDBJ databases">
        <title>Draft sequence of Acidithiobacillus ferrooxidans CCM 4253.</title>
        <authorList>
            <person name="Moya-Beltran A."/>
            <person name="Castro M."/>
            <person name="Covarrubias P.C."/>
            <person name="Issotta F."/>
            <person name="Janiczek O."/>
            <person name="Mandl M."/>
            <person name="Kucera J."/>
            <person name="Quatrini R."/>
        </authorList>
    </citation>
    <scope>NUCLEOTIDE SEQUENCE [LARGE SCALE GENOMIC DNA]</scope>
    <source>
        <strain evidence="11 12">CCM 4253</strain>
    </source>
</reference>
<dbReference type="GO" id="GO:0000287">
    <property type="term" value="F:magnesium ion binding"/>
    <property type="evidence" value="ECO:0007669"/>
    <property type="project" value="UniProtKB-UniRule"/>
</dbReference>
<dbReference type="EMBL" id="QKQP01000005">
    <property type="protein sequence ID" value="PZD81152.1"/>
    <property type="molecule type" value="Genomic_DNA"/>
</dbReference>
<keyword evidence="7 9" id="KW-0460">Magnesium</keyword>
<feature type="binding site" evidence="10">
    <location>
        <position position="67"/>
    </location>
    <ligand>
        <name>Mg(2+)</name>
        <dbReference type="ChEBI" id="CHEBI:18420"/>
        <label>1</label>
        <note>catalytic</note>
    </ligand>
</feature>
<evidence type="ECO:0000313" key="12">
    <source>
        <dbReference type="Proteomes" id="UP000248886"/>
    </source>
</evidence>
<evidence type="ECO:0000256" key="6">
    <source>
        <dbReference type="ARBA" id="ARBA00022801"/>
    </source>
</evidence>
<comment type="function">
    <text evidence="9">Converts adenosine-3',5'-bisphosphate (PAP) to AMP.</text>
</comment>
<feature type="binding site" evidence="10">
    <location>
        <position position="89"/>
    </location>
    <ligand>
        <name>Mg(2+)</name>
        <dbReference type="ChEBI" id="CHEBI:18420"/>
        <label>1</label>
        <note>catalytic</note>
    </ligand>
</feature>
<feature type="binding site" evidence="9">
    <location>
        <begin position="89"/>
        <end position="92"/>
    </location>
    <ligand>
        <name>substrate</name>
    </ligand>
</feature>
<organism evidence="11 12">
    <name type="scientific">Acidithiobacillus ferrooxidans</name>
    <name type="common">Thiobacillus ferrooxidans</name>
    <dbReference type="NCBI Taxonomy" id="920"/>
    <lineage>
        <taxon>Bacteria</taxon>
        <taxon>Pseudomonadati</taxon>
        <taxon>Pseudomonadota</taxon>
        <taxon>Acidithiobacillia</taxon>
        <taxon>Acidithiobacillales</taxon>
        <taxon>Acidithiobacillaceae</taxon>
        <taxon>Acidithiobacillus</taxon>
    </lineage>
</organism>
<name>A0A2W1KFK1_ACIFR</name>
<dbReference type="AlphaFoldDB" id="A0A2W1KFK1"/>
<evidence type="ECO:0000256" key="10">
    <source>
        <dbReference type="PIRSR" id="PIRSR600760-2"/>
    </source>
</evidence>
<dbReference type="PANTHER" id="PTHR43028:SF5">
    <property type="entry name" value="3'(2'),5'-BISPHOSPHATE NUCLEOTIDASE 1"/>
    <property type="match status" value="1"/>
</dbReference>
<feature type="binding site" evidence="9">
    <location>
        <position position="219"/>
    </location>
    <ligand>
        <name>substrate</name>
    </ligand>
</feature>
<dbReference type="InterPro" id="IPR020583">
    <property type="entry name" value="Inositol_monoP_metal-BS"/>
</dbReference>
<dbReference type="EC" id="3.1.3.7" evidence="9"/>
<comment type="subcellular location">
    <subcellularLocation>
        <location evidence="9">Cell inner membrane</location>
        <topology evidence="9">Peripheral membrane protein</topology>
        <orientation evidence="9">Cytoplasmic side</orientation>
    </subcellularLocation>
</comment>
<evidence type="ECO:0000256" key="2">
    <source>
        <dbReference type="ARBA" id="ARBA00005289"/>
    </source>
</evidence>
<dbReference type="NCBIfam" id="TIGR01331">
    <property type="entry name" value="bisphos_cysQ"/>
    <property type="match status" value="1"/>
</dbReference>
<keyword evidence="4 9" id="KW-0997">Cell inner membrane</keyword>
<dbReference type="Gene3D" id="3.30.540.10">
    <property type="entry name" value="Fructose-1,6-Bisphosphatase, subunit A, domain 1"/>
    <property type="match status" value="1"/>
</dbReference>
<dbReference type="SUPFAM" id="SSF56655">
    <property type="entry name" value="Carbohydrate phosphatase"/>
    <property type="match status" value="1"/>
</dbReference>
<keyword evidence="6 9" id="KW-0378">Hydrolase</keyword>
<dbReference type="FunFam" id="3.30.540.10:FF:000007">
    <property type="entry name" value="3'(2'),5'-bisphosphate nucleotidase CysQ"/>
    <property type="match status" value="1"/>
</dbReference>
<accession>A0A2W1KFK1</accession>
<keyword evidence="5 9" id="KW-0479">Metal-binding</keyword>
<feature type="binding site" evidence="9 10">
    <location>
        <position position="90"/>
    </location>
    <ligand>
        <name>Mg(2+)</name>
        <dbReference type="ChEBI" id="CHEBI:18420"/>
        <label>2</label>
    </ligand>
</feature>
<protein>
    <recommendedName>
        <fullName evidence="9">3'(2'),5'-bisphosphate nucleotidase CysQ</fullName>
        <ecNumber evidence="9">3.1.3.7</ecNumber>
    </recommendedName>
    <alternativeName>
        <fullName evidence="9">3'(2'),5-bisphosphonucleoside 3'(2')-phosphohydrolase</fullName>
    </alternativeName>
    <alternativeName>
        <fullName evidence="9">3'-phosphoadenosine 5'-phosphate phosphatase</fullName>
        <shortName evidence="9">PAP phosphatase</shortName>
    </alternativeName>
</protein>
<gene>
    <name evidence="9 11" type="primary">cysQ</name>
    <name evidence="11" type="ORF">DN052_11135</name>
</gene>
<evidence type="ECO:0000256" key="3">
    <source>
        <dbReference type="ARBA" id="ARBA00022475"/>
    </source>
</evidence>
<dbReference type="Gene3D" id="3.40.190.80">
    <property type="match status" value="1"/>
</dbReference>
<keyword evidence="8 9" id="KW-0472">Membrane</keyword>
<dbReference type="InterPro" id="IPR006240">
    <property type="entry name" value="CysQ"/>
</dbReference>
<sequence>MADTIDMERIIAIAKEAGDAIMEIYQRDFTVDYKEDSSPLTDADRAAHGIILHGLHALYPEIPFLSEEGDAIPYEIRKHWGFFWLVDPLDGTKEFIRKNGEYTVNIALIENNRPVLGVVYAPALDLMYYAKEGAGAWRQDAVQGTQKLPLHVNDSREQKLTVVASKSHRSPETEVYIDELRKSTRELEVVSIGSSLKICLVAEGDADCYPRLGPTMEWDTAAAQIIATESGCRVEAAAGGHKLIYNKKDLLNPYFVVETAVAMFCNGRTVANTRGYEHEPTSDQ</sequence>
<dbReference type="HAMAP" id="MF_02095">
    <property type="entry name" value="CysQ"/>
    <property type="match status" value="1"/>
</dbReference>
<evidence type="ECO:0000256" key="5">
    <source>
        <dbReference type="ARBA" id="ARBA00022723"/>
    </source>
</evidence>
<dbReference type="InterPro" id="IPR000760">
    <property type="entry name" value="Inositol_monophosphatase-like"/>
</dbReference>
<feature type="binding site" evidence="10">
    <location>
        <position position="219"/>
    </location>
    <ligand>
        <name>Mg(2+)</name>
        <dbReference type="ChEBI" id="CHEBI:18420"/>
        <label>1</label>
        <note>catalytic</note>
    </ligand>
</feature>